<feature type="compositionally biased region" description="Acidic residues" evidence="1">
    <location>
        <begin position="79"/>
        <end position="90"/>
    </location>
</feature>
<evidence type="ECO:0000256" key="1">
    <source>
        <dbReference type="SAM" id="MobiDB-lite"/>
    </source>
</evidence>
<organism evidence="2 3">
    <name type="scientific">Cephalotus follicularis</name>
    <name type="common">Albany pitcher plant</name>
    <dbReference type="NCBI Taxonomy" id="3775"/>
    <lineage>
        <taxon>Eukaryota</taxon>
        <taxon>Viridiplantae</taxon>
        <taxon>Streptophyta</taxon>
        <taxon>Embryophyta</taxon>
        <taxon>Tracheophyta</taxon>
        <taxon>Spermatophyta</taxon>
        <taxon>Magnoliopsida</taxon>
        <taxon>eudicotyledons</taxon>
        <taxon>Gunneridae</taxon>
        <taxon>Pentapetalae</taxon>
        <taxon>rosids</taxon>
        <taxon>fabids</taxon>
        <taxon>Oxalidales</taxon>
        <taxon>Cephalotaceae</taxon>
        <taxon>Cephalotus</taxon>
    </lineage>
</organism>
<proteinExistence type="predicted"/>
<feature type="region of interest" description="Disordered" evidence="1">
    <location>
        <begin position="68"/>
        <end position="101"/>
    </location>
</feature>
<sequence length="101" mass="11461">MLSTPNHISYHMLISRILASLNLDLEDEHHVKPKTKQLINKVRLKSCNIKFEDGLWVKQQVVGRAPVREPGIRVGGDGGTEEEEDDDDGQQFEMRPNVVRG</sequence>
<dbReference type="EMBL" id="BDDD01005446">
    <property type="protein sequence ID" value="GAV89366.1"/>
    <property type="molecule type" value="Genomic_DNA"/>
</dbReference>
<name>A0A1Q3DA11_CEPFO</name>
<dbReference type="AlphaFoldDB" id="A0A1Q3DA11"/>
<keyword evidence="3" id="KW-1185">Reference proteome</keyword>
<dbReference type="InParanoid" id="A0A1Q3DA11"/>
<gene>
    <name evidence="2" type="ORF">CFOL_v3_32783</name>
</gene>
<comment type="caution">
    <text evidence="2">The sequence shown here is derived from an EMBL/GenBank/DDBJ whole genome shotgun (WGS) entry which is preliminary data.</text>
</comment>
<evidence type="ECO:0000313" key="3">
    <source>
        <dbReference type="Proteomes" id="UP000187406"/>
    </source>
</evidence>
<accession>A0A1Q3DA11</accession>
<dbReference type="Proteomes" id="UP000187406">
    <property type="component" value="Unassembled WGS sequence"/>
</dbReference>
<protein>
    <submittedName>
        <fullName evidence="2">Uncharacterized protein</fullName>
    </submittedName>
</protein>
<evidence type="ECO:0000313" key="2">
    <source>
        <dbReference type="EMBL" id="GAV89366.1"/>
    </source>
</evidence>
<reference evidence="3" key="1">
    <citation type="submission" date="2016-04" db="EMBL/GenBank/DDBJ databases">
        <title>Cephalotus genome sequencing.</title>
        <authorList>
            <person name="Fukushima K."/>
            <person name="Hasebe M."/>
            <person name="Fang X."/>
        </authorList>
    </citation>
    <scope>NUCLEOTIDE SEQUENCE [LARGE SCALE GENOMIC DNA]</scope>
    <source>
        <strain evidence="3">cv. St1</strain>
    </source>
</reference>